<dbReference type="PRINTS" id="PR00725">
    <property type="entry name" value="DADACBPTASE1"/>
</dbReference>
<evidence type="ECO:0000256" key="2">
    <source>
        <dbReference type="ARBA" id="ARBA00022729"/>
    </source>
</evidence>
<sequence>MGSPPKFLVGIHGPKITNRASPIKKPEAPLEGFVRPHYWGYTRCVVPVPVLYRWAAMRTLIAFVAISGVVAPLYAVPAHADTVVGGPELSKHGYIWDHSAGVSAPPHIQASSYVIADLETGRILAAKDPHGEYRPASTLKTLTAITLIPRLNPTQKMKPSQNAVNASGSAVGMDTKWTYTVRDLFHGLLMQSGNDTAIALCEANGGLAPSLEQMNAEAHRIQALDTVARTPNGLDDDPPLTLAQQHSSAYDLALIMKQGLTLPDFRKYVGATLYHWPAPPDKKEREKGKKTGGYEIGTHDHLLIGSRPYRGMIGGKNGWTSHALGSFVGAATRDGHTIIISLMHAQSDFWDDARALLDWGFEERAKAGSAGTLVDPIPPPQPKKPPAAATKRPNTVRLSPADGPDWRKLGAAGGGGLALLAIVAGLLFGLRRRRRAALAEAAAPPPAGGRVRTFGPERPPSGAASETRDEATRTGPESGSGSPHRGDVKVAGAPLSSGPAEPSARETAPNPVRRVEDEPADED</sequence>
<comment type="similarity">
    <text evidence="1 7">Belongs to the peptidase S11 family.</text>
</comment>
<feature type="region of interest" description="Disordered" evidence="8">
    <location>
        <begin position="439"/>
        <end position="523"/>
    </location>
</feature>
<dbReference type="SUPFAM" id="SSF56601">
    <property type="entry name" value="beta-lactamase/transpeptidase-like"/>
    <property type="match status" value="1"/>
</dbReference>
<evidence type="ECO:0000256" key="3">
    <source>
        <dbReference type="ARBA" id="ARBA00022801"/>
    </source>
</evidence>
<name>A0ABP8TJD9_9ACTN</name>
<keyword evidence="3" id="KW-0378">Hydrolase</keyword>
<evidence type="ECO:0000256" key="1">
    <source>
        <dbReference type="ARBA" id="ARBA00007164"/>
    </source>
</evidence>
<evidence type="ECO:0000313" key="11">
    <source>
        <dbReference type="EMBL" id="GAA4606795.1"/>
    </source>
</evidence>
<keyword evidence="2" id="KW-0732">Signal</keyword>
<gene>
    <name evidence="11" type="ORF">GCM10023195_25000</name>
</gene>
<keyword evidence="9" id="KW-0472">Membrane</keyword>
<feature type="region of interest" description="Disordered" evidence="8">
    <location>
        <begin position="369"/>
        <end position="404"/>
    </location>
</feature>
<dbReference type="Gene3D" id="3.40.710.10">
    <property type="entry name" value="DD-peptidase/beta-lactamase superfamily"/>
    <property type="match status" value="1"/>
</dbReference>
<evidence type="ECO:0000256" key="4">
    <source>
        <dbReference type="ARBA" id="ARBA00022960"/>
    </source>
</evidence>
<dbReference type="PANTHER" id="PTHR21581:SF33">
    <property type="entry name" value="D-ALANYL-D-ALANINE CARBOXYPEPTIDASE DACB"/>
    <property type="match status" value="1"/>
</dbReference>
<dbReference type="EMBL" id="BAABHJ010000005">
    <property type="protein sequence ID" value="GAA4606795.1"/>
    <property type="molecule type" value="Genomic_DNA"/>
</dbReference>
<evidence type="ECO:0000256" key="7">
    <source>
        <dbReference type="RuleBase" id="RU004016"/>
    </source>
</evidence>
<feature type="transmembrane region" description="Helical" evidence="9">
    <location>
        <begin position="409"/>
        <end position="430"/>
    </location>
</feature>
<keyword evidence="5" id="KW-0573">Peptidoglycan synthesis</keyword>
<keyword evidence="9" id="KW-0812">Transmembrane</keyword>
<feature type="compositionally biased region" description="Pro residues" evidence="8">
    <location>
        <begin position="376"/>
        <end position="385"/>
    </location>
</feature>
<keyword evidence="12" id="KW-1185">Reference proteome</keyword>
<feature type="domain" description="Peptidase S11 D-alanyl-D-alanine carboxypeptidase A N-terminal" evidence="10">
    <location>
        <begin position="104"/>
        <end position="346"/>
    </location>
</feature>
<evidence type="ECO:0000256" key="6">
    <source>
        <dbReference type="ARBA" id="ARBA00023316"/>
    </source>
</evidence>
<protein>
    <recommendedName>
        <fullName evidence="10">Peptidase S11 D-alanyl-D-alanine carboxypeptidase A N-terminal domain-containing protein</fullName>
    </recommendedName>
</protein>
<evidence type="ECO:0000256" key="8">
    <source>
        <dbReference type="SAM" id="MobiDB-lite"/>
    </source>
</evidence>
<dbReference type="InterPro" id="IPR001967">
    <property type="entry name" value="Peptidase_S11_N"/>
</dbReference>
<reference evidence="12" key="1">
    <citation type="journal article" date="2019" name="Int. J. Syst. Evol. Microbiol.">
        <title>The Global Catalogue of Microorganisms (GCM) 10K type strain sequencing project: providing services to taxonomists for standard genome sequencing and annotation.</title>
        <authorList>
            <consortium name="The Broad Institute Genomics Platform"/>
            <consortium name="The Broad Institute Genome Sequencing Center for Infectious Disease"/>
            <person name="Wu L."/>
            <person name="Ma J."/>
        </authorList>
    </citation>
    <scope>NUCLEOTIDE SEQUENCE [LARGE SCALE GENOMIC DNA]</scope>
    <source>
        <strain evidence="12">JCM 17938</strain>
    </source>
</reference>
<dbReference type="Pfam" id="PF00768">
    <property type="entry name" value="Peptidase_S11"/>
    <property type="match status" value="1"/>
</dbReference>
<organism evidence="11 12">
    <name type="scientific">Actinoallomurus liliacearum</name>
    <dbReference type="NCBI Taxonomy" id="1080073"/>
    <lineage>
        <taxon>Bacteria</taxon>
        <taxon>Bacillati</taxon>
        <taxon>Actinomycetota</taxon>
        <taxon>Actinomycetes</taxon>
        <taxon>Streptosporangiales</taxon>
        <taxon>Thermomonosporaceae</taxon>
        <taxon>Actinoallomurus</taxon>
    </lineage>
</organism>
<evidence type="ECO:0000259" key="10">
    <source>
        <dbReference type="Pfam" id="PF00768"/>
    </source>
</evidence>
<comment type="caution">
    <text evidence="11">The sequence shown here is derived from an EMBL/GenBank/DDBJ whole genome shotgun (WGS) entry which is preliminary data.</text>
</comment>
<dbReference type="PANTHER" id="PTHR21581">
    <property type="entry name" value="D-ALANYL-D-ALANINE CARBOXYPEPTIDASE"/>
    <property type="match status" value="1"/>
</dbReference>
<proteinExistence type="inferred from homology"/>
<keyword evidence="9" id="KW-1133">Transmembrane helix</keyword>
<accession>A0ABP8TJD9</accession>
<dbReference type="InterPro" id="IPR012338">
    <property type="entry name" value="Beta-lactam/transpept-like"/>
</dbReference>
<dbReference type="Proteomes" id="UP001500212">
    <property type="component" value="Unassembled WGS sequence"/>
</dbReference>
<keyword evidence="6" id="KW-0961">Cell wall biogenesis/degradation</keyword>
<dbReference type="InterPro" id="IPR018044">
    <property type="entry name" value="Peptidase_S11"/>
</dbReference>
<evidence type="ECO:0000256" key="5">
    <source>
        <dbReference type="ARBA" id="ARBA00022984"/>
    </source>
</evidence>
<keyword evidence="4" id="KW-0133">Cell shape</keyword>
<evidence type="ECO:0000256" key="9">
    <source>
        <dbReference type="SAM" id="Phobius"/>
    </source>
</evidence>
<evidence type="ECO:0000313" key="12">
    <source>
        <dbReference type="Proteomes" id="UP001500212"/>
    </source>
</evidence>